<dbReference type="EMBL" id="FZOQ01000003">
    <property type="protein sequence ID" value="SNS21733.1"/>
    <property type="molecule type" value="Genomic_DNA"/>
</dbReference>
<organism evidence="1 2">
    <name type="scientific">Pontibacter ummariensis</name>
    <dbReference type="NCBI Taxonomy" id="1610492"/>
    <lineage>
        <taxon>Bacteria</taxon>
        <taxon>Pseudomonadati</taxon>
        <taxon>Bacteroidota</taxon>
        <taxon>Cytophagia</taxon>
        <taxon>Cytophagales</taxon>
        <taxon>Hymenobacteraceae</taxon>
        <taxon>Pontibacter</taxon>
    </lineage>
</organism>
<sequence>MKIVCFIGSGFNYMLADIVKSQSIYTKDDIPLHEKLISLNNLWYQLEPLFLQFHEFIPNRHGELMLEALDGIQAMLQKTATRGNASSLVDQSPLFTANLLIKEEMRKVGEHFTMFERNEGYSTIHRALPNFGRAFNGLLRSQLVSDLYLCTTNYDGIIDSLLTYYCRESKSSKFIMKDGFIHGRFNESFFRNSRYKIAHIHGSYRYFQGNNYTEKLKKETINSSPLMVYDNPIRKEATILQNEVLAANYRELRRQLTMCDKVITIGNSFKTEPHLQRLINTHFNRPNTQLLVCSDKPEEVVSELEPYYNFQINTQSTEHVKSEKQLIGLFDRLLSAKRMATLARA</sequence>
<gene>
    <name evidence="1" type="ORF">SAMN06296052_103162</name>
</gene>
<proteinExistence type="predicted"/>
<dbReference type="AlphaFoldDB" id="A0A239CQQ9"/>
<evidence type="ECO:0000313" key="1">
    <source>
        <dbReference type="EMBL" id="SNS21733.1"/>
    </source>
</evidence>
<evidence type="ECO:0000313" key="2">
    <source>
        <dbReference type="Proteomes" id="UP000198432"/>
    </source>
</evidence>
<dbReference type="OrthoDB" id="8897581at2"/>
<reference evidence="2" key="1">
    <citation type="submission" date="2017-06" db="EMBL/GenBank/DDBJ databases">
        <authorList>
            <person name="Varghese N."/>
            <person name="Submissions S."/>
        </authorList>
    </citation>
    <scope>NUCLEOTIDE SEQUENCE [LARGE SCALE GENOMIC DNA]</scope>
    <source>
        <strain evidence="2">NKM1</strain>
    </source>
</reference>
<accession>A0A239CQQ9</accession>
<name>A0A239CQQ9_9BACT</name>
<dbReference type="Proteomes" id="UP000198432">
    <property type="component" value="Unassembled WGS sequence"/>
</dbReference>
<dbReference type="RefSeq" id="WP_089318049.1">
    <property type="nucleotide sequence ID" value="NZ_FZOQ01000003.1"/>
</dbReference>
<keyword evidence="2" id="KW-1185">Reference proteome</keyword>
<protein>
    <recommendedName>
        <fullName evidence="3">SIR2-like domain-containing protein</fullName>
    </recommendedName>
</protein>
<evidence type="ECO:0008006" key="3">
    <source>
        <dbReference type="Google" id="ProtNLM"/>
    </source>
</evidence>